<organism evidence="1">
    <name type="scientific">Tenacibaculum sp. Pbs-1</name>
    <dbReference type="NCBI Taxonomy" id="3238748"/>
    <lineage>
        <taxon>Bacteria</taxon>
        <taxon>Pseudomonadati</taxon>
        <taxon>Bacteroidota</taxon>
        <taxon>Flavobacteriia</taxon>
        <taxon>Flavobacteriales</taxon>
        <taxon>Flavobacteriaceae</taxon>
        <taxon>Tenacibaculum</taxon>
    </lineage>
</organism>
<accession>A0AB33L3R7</accession>
<dbReference type="EMBL" id="AP035888">
    <property type="protein sequence ID" value="BFP68764.1"/>
    <property type="molecule type" value="Genomic_DNA"/>
</dbReference>
<reference evidence="1" key="1">
    <citation type="submission" date="2024-08" db="EMBL/GenBank/DDBJ databases">
        <title>Whole genome sequence of Tenacibaculum sp. strain pbs-1 associated with black-spot shell disease in Akoya pearl oysters.</title>
        <authorList>
            <person name="Sakatoku A."/>
            <person name="Suzuki T."/>
            <person name="Hatano K."/>
            <person name="Seki M."/>
            <person name="Tanaka D."/>
            <person name="Nakamura S."/>
            <person name="Suzuki N."/>
            <person name="Isshiki T."/>
        </authorList>
    </citation>
    <scope>NUCLEOTIDE SEQUENCE</scope>
    <source>
        <strain evidence="1">Pbs-1</strain>
    </source>
</reference>
<name>A0AB33L3R7_9FLAO</name>
<proteinExistence type="predicted"/>
<evidence type="ECO:0000313" key="1">
    <source>
        <dbReference type="EMBL" id="BFP68764.1"/>
    </source>
</evidence>
<protein>
    <submittedName>
        <fullName evidence="1">Uncharacterized protein</fullName>
    </submittedName>
</protein>
<gene>
    <name evidence="1" type="ORF">Pbs1_21070</name>
</gene>
<sequence>MKQNKETLKQFFETGDKPTQEQYSDLIDSYIDAKQPEGEANRRFVIDETGEVSVASDKQVPEYQSGANILIDNTDPDRPIINGDTSNLVPYTGATQDVDLGEHILKVGKEIIRPNKAKYETYLLDDSNRPIFRNIKSIWNGFSYVPVSSALGFGFKSLEEAHGLELTGFGDNTLRYNNGSYNVGVGTTSLSFNTSDHNTGVGYYTLRFNEGTYNTAVGAGAADSFNGLYLQRKSFSNTDVNIATNRITLPSHNLGPNNKVILLKYKKTSGANINGFTGSGIQQYKIIDSDTIEAFNFELSGTNSTGTHTFEFQEVFNNTTVLGARAKASKSNQVVLGGPGTQEVTTQGDYVSTMPSRGMVLTTPDGTKQYRISIDDSGNIITTLI</sequence>
<dbReference type="AlphaFoldDB" id="A0AB33L3R7"/>